<evidence type="ECO:0000313" key="3">
    <source>
        <dbReference type="Proteomes" id="UP000035081"/>
    </source>
</evidence>
<dbReference type="PANTHER" id="PTHR31970:SF9">
    <property type="entry name" value="MOLYBDATE TRANSPORTER 2"/>
    <property type="match status" value="1"/>
</dbReference>
<dbReference type="Pfam" id="PF16983">
    <property type="entry name" value="MFS_MOT1"/>
    <property type="match status" value="1"/>
</dbReference>
<keyword evidence="1" id="KW-1133">Transmembrane helix</keyword>
<dbReference type="EMBL" id="CP007152">
    <property type="protein sequence ID" value="AHI32976.1"/>
    <property type="molecule type" value="Genomic_DNA"/>
</dbReference>
<dbReference type="InterPro" id="IPR031563">
    <property type="entry name" value="MOT1/MOT2"/>
</dbReference>
<name>W5YV48_9GAMM</name>
<dbReference type="GO" id="GO:0015098">
    <property type="term" value="F:molybdate ion transmembrane transporter activity"/>
    <property type="evidence" value="ECO:0007669"/>
    <property type="project" value="InterPro"/>
</dbReference>
<organism evidence="2 3">
    <name type="scientific">Marinobacter salarius</name>
    <dbReference type="NCBI Taxonomy" id="1420917"/>
    <lineage>
        <taxon>Bacteria</taxon>
        <taxon>Pseudomonadati</taxon>
        <taxon>Pseudomonadota</taxon>
        <taxon>Gammaproteobacteria</taxon>
        <taxon>Pseudomonadales</taxon>
        <taxon>Marinobacteraceae</taxon>
        <taxon>Marinobacter</taxon>
    </lineage>
</organism>
<feature type="transmembrane region" description="Helical" evidence="1">
    <location>
        <begin position="27"/>
        <end position="48"/>
    </location>
</feature>
<gene>
    <name evidence="2" type="ORF">AU15_02795</name>
</gene>
<accession>W5YV48</accession>
<evidence type="ECO:0000313" key="2">
    <source>
        <dbReference type="EMBL" id="AHI32976.1"/>
    </source>
</evidence>
<dbReference type="HOGENOM" id="CLU_3063229_0_0_6"/>
<keyword evidence="1" id="KW-0472">Membrane</keyword>
<dbReference type="AlphaFoldDB" id="W5YV48"/>
<dbReference type="KEGG" id="msr:AU15_02795"/>
<protein>
    <submittedName>
        <fullName evidence="2">Uncharacterized protein</fullName>
    </submittedName>
</protein>
<dbReference type="PANTHER" id="PTHR31970">
    <property type="match status" value="1"/>
</dbReference>
<dbReference type="Proteomes" id="UP000035081">
    <property type="component" value="Chromosome"/>
</dbReference>
<reference evidence="2 3" key="1">
    <citation type="journal article" date="2014" name="Genome Announc.">
        <title>Draft Genome Sequences of Marinobacter similis A3d10T and Marinobacter salarius R9SW1T.</title>
        <authorList>
            <person name="Ivanova E.P."/>
            <person name="Ng H.J."/>
            <person name="Webb H.K."/>
            <person name="Feng G."/>
            <person name="Oshima K."/>
            <person name="Hattori M."/>
            <person name="Ohkuma M."/>
            <person name="Sergeev A.F."/>
            <person name="Mikhailov V.V."/>
            <person name="Crawford R.J."/>
            <person name="Sawabe T."/>
        </authorList>
    </citation>
    <scope>NUCLEOTIDE SEQUENCE [LARGE SCALE GENOMIC DNA]</scope>
    <source>
        <strain evidence="3">A3d10 and R9SW1</strain>
    </source>
</reference>
<sequence length="53" mass="5285">MANLFLVPLGALPMCHGAGGVAAHHRFGAGTGMAPIVLGTALLMVAFLPGGYH</sequence>
<evidence type="ECO:0000256" key="1">
    <source>
        <dbReference type="SAM" id="Phobius"/>
    </source>
</evidence>
<keyword evidence="1" id="KW-0812">Transmembrane</keyword>
<proteinExistence type="predicted"/>